<keyword evidence="4" id="KW-0949">S-adenosyl-L-methionine</keyword>
<dbReference type="InterPro" id="IPR029063">
    <property type="entry name" value="SAM-dependent_MTases_sf"/>
</dbReference>
<dbReference type="GO" id="GO:0008168">
    <property type="term" value="F:methyltransferase activity"/>
    <property type="evidence" value="ECO:0007669"/>
    <property type="project" value="UniProtKB-KW"/>
</dbReference>
<proteinExistence type="inferred from homology"/>
<protein>
    <submittedName>
        <fullName evidence="6">N-methyltransferase</fullName>
    </submittedName>
</protein>
<dbReference type="GO" id="GO:0032259">
    <property type="term" value="P:methylation"/>
    <property type="evidence" value="ECO:0007669"/>
    <property type="project" value="UniProtKB-KW"/>
</dbReference>
<evidence type="ECO:0000313" key="6">
    <source>
        <dbReference type="EMBL" id="OAQ60017.1"/>
    </source>
</evidence>
<dbReference type="PIRSF" id="PIRSF018005">
    <property type="entry name" value="UCP018005"/>
    <property type="match status" value="1"/>
</dbReference>
<dbReference type="AlphaFoldDB" id="A0A179F3M0"/>
<feature type="domain" description="Histidine-specific methyltransferase SAM-dependent" evidence="5">
    <location>
        <begin position="57"/>
        <end position="360"/>
    </location>
</feature>
<dbReference type="PANTHER" id="PTHR43397">
    <property type="entry name" value="ERGOTHIONEINE BIOSYNTHESIS PROTEIN 1"/>
    <property type="match status" value="1"/>
</dbReference>
<dbReference type="RefSeq" id="XP_018137978.1">
    <property type="nucleotide sequence ID" value="XM_018288533.1"/>
</dbReference>
<evidence type="ECO:0000256" key="2">
    <source>
        <dbReference type="ARBA" id="ARBA00022603"/>
    </source>
</evidence>
<dbReference type="InterPro" id="IPR019257">
    <property type="entry name" value="MeTrfase_dom"/>
</dbReference>
<evidence type="ECO:0000256" key="4">
    <source>
        <dbReference type="ARBA" id="ARBA00022691"/>
    </source>
</evidence>
<evidence type="ECO:0000313" key="7">
    <source>
        <dbReference type="Proteomes" id="UP000078397"/>
    </source>
</evidence>
<dbReference type="KEGG" id="pchm:VFPPC_10101"/>
<dbReference type="GeneID" id="28852527"/>
<dbReference type="Pfam" id="PF10017">
    <property type="entry name" value="Methyltransf_33"/>
    <property type="match status" value="1"/>
</dbReference>
<keyword evidence="2" id="KW-0489">Methyltransferase</keyword>
<reference evidence="6 7" key="1">
    <citation type="journal article" date="2016" name="PLoS Pathog.">
        <title>Biosynthesis of antibiotic leucinostatins in bio-control fungus Purpureocillium lilacinum and their inhibition on phytophthora revealed by genome mining.</title>
        <authorList>
            <person name="Wang G."/>
            <person name="Liu Z."/>
            <person name="Lin R."/>
            <person name="Li E."/>
            <person name="Mao Z."/>
            <person name="Ling J."/>
            <person name="Yang Y."/>
            <person name="Yin W.B."/>
            <person name="Xie B."/>
        </authorList>
    </citation>
    <scope>NUCLEOTIDE SEQUENCE [LARGE SCALE GENOMIC DNA]</scope>
    <source>
        <strain evidence="6">170</strain>
    </source>
</reference>
<keyword evidence="3" id="KW-0808">Transferase</keyword>
<dbReference type="STRING" id="1380566.A0A179F3M0"/>
<evidence type="ECO:0000259" key="5">
    <source>
        <dbReference type="Pfam" id="PF10017"/>
    </source>
</evidence>
<dbReference type="EMBL" id="LSBJ02000004">
    <property type="protein sequence ID" value="OAQ60017.1"/>
    <property type="molecule type" value="Genomic_DNA"/>
</dbReference>
<dbReference type="OrthoDB" id="659at2759"/>
<keyword evidence="7" id="KW-1185">Reference proteome</keyword>
<dbReference type="InterPro" id="IPR017804">
    <property type="entry name" value="MeTrfase_EgtD-like"/>
</dbReference>
<dbReference type="Proteomes" id="UP000078397">
    <property type="component" value="Unassembled WGS sequence"/>
</dbReference>
<dbReference type="InterPro" id="IPR051128">
    <property type="entry name" value="EgtD_Methyltrsf_superfamily"/>
</dbReference>
<gene>
    <name evidence="6" type="ORF">VFPPC_10101</name>
</gene>
<sequence length="367" mass="41610">MASTFAFTRDVFTWPKARNTDEIKPQKAHRPQKRLRAERIPLHDVRQQPTAQSLVPSIVDGLLSSPRELPALLLWNDRGLSLFDAVLESPNYYPATREWSLLHNVVHKITHTISSGDRLIELGAGNMKKTALVLHTLQAQRKHIQYIACDVDRTALRRCLRELQSLFPVATSTIRIQGLLGTYEDCAAWLKPNTSNSNSRTTLMWLGNSMANFTPHEASEYIRSFLSSGSSLIVGLDGSQDLREIAQSYEAQSNRDFVLNGLVHANELLGTDAFDVNDWEFMGKWNPELWMHEAFYVSRKDLTVSIAGEEYHFKRGETMRSIRSGKWPKGKVLDICKHAGGSVIESWMNDDESYGIYSLRGNYSHDS</sequence>
<dbReference type="InterPro" id="IPR017805">
    <property type="entry name" value="SAM_MeTrfase_EasF-type_put"/>
</dbReference>
<comment type="caution">
    <text evidence="6">The sequence shown here is derived from an EMBL/GenBank/DDBJ whole genome shotgun (WGS) entry which is preliminary data.</text>
</comment>
<dbReference type="PANTHER" id="PTHR43397:SF2">
    <property type="entry name" value="HISTIDINE-SPECIFIC METHYLTRANSFERASE SAM-DEPENDENT DOMAIN-CONTAINING PROTEIN"/>
    <property type="match status" value="1"/>
</dbReference>
<organism evidence="6 7">
    <name type="scientific">Pochonia chlamydosporia 170</name>
    <dbReference type="NCBI Taxonomy" id="1380566"/>
    <lineage>
        <taxon>Eukaryota</taxon>
        <taxon>Fungi</taxon>
        <taxon>Dikarya</taxon>
        <taxon>Ascomycota</taxon>
        <taxon>Pezizomycotina</taxon>
        <taxon>Sordariomycetes</taxon>
        <taxon>Hypocreomycetidae</taxon>
        <taxon>Hypocreales</taxon>
        <taxon>Clavicipitaceae</taxon>
        <taxon>Pochonia</taxon>
    </lineage>
</organism>
<dbReference type="Gene3D" id="3.40.50.150">
    <property type="entry name" value="Vaccinia Virus protein VP39"/>
    <property type="match status" value="1"/>
</dbReference>
<accession>A0A179F3M0</accession>
<evidence type="ECO:0000256" key="3">
    <source>
        <dbReference type="ARBA" id="ARBA00022679"/>
    </source>
</evidence>
<comment type="similarity">
    <text evidence="1">Belongs to the methyltransferase superfamily.</text>
</comment>
<name>A0A179F3M0_METCM</name>
<dbReference type="NCBIfam" id="TIGR03439">
    <property type="entry name" value="methyl_EasF"/>
    <property type="match status" value="1"/>
</dbReference>
<evidence type="ECO:0000256" key="1">
    <source>
        <dbReference type="ARBA" id="ARBA00008361"/>
    </source>
</evidence>